<keyword evidence="1 2" id="KW-0238">DNA-binding</keyword>
<keyword evidence="3" id="KW-1133">Transmembrane helix</keyword>
<dbReference type="GO" id="GO:0000976">
    <property type="term" value="F:transcription cis-regulatory region binding"/>
    <property type="evidence" value="ECO:0007669"/>
    <property type="project" value="TreeGrafter"/>
</dbReference>
<reference evidence="5" key="1">
    <citation type="submission" date="2020-10" db="EMBL/GenBank/DDBJ databases">
        <title>Taxonomic study of unclassified bacteria belonging to the class Ktedonobacteria.</title>
        <authorList>
            <person name="Yabe S."/>
            <person name="Wang C.M."/>
            <person name="Zheng Y."/>
            <person name="Sakai Y."/>
            <person name="Cavaletti L."/>
            <person name="Monciardini P."/>
            <person name="Donadio S."/>
        </authorList>
    </citation>
    <scope>NUCLEOTIDE SEQUENCE</scope>
    <source>
        <strain evidence="5">SOSP1-1</strain>
    </source>
</reference>
<keyword evidence="3" id="KW-0472">Membrane</keyword>
<evidence type="ECO:0000259" key="4">
    <source>
        <dbReference type="PROSITE" id="PS50977"/>
    </source>
</evidence>
<gene>
    <name evidence="5" type="ORF">KSX_77570</name>
</gene>
<feature type="DNA-binding region" description="H-T-H motif" evidence="2">
    <location>
        <begin position="34"/>
        <end position="53"/>
    </location>
</feature>
<keyword evidence="6" id="KW-1185">Reference proteome</keyword>
<evidence type="ECO:0000256" key="3">
    <source>
        <dbReference type="SAM" id="Phobius"/>
    </source>
</evidence>
<comment type="caution">
    <text evidence="5">The sequence shown here is derived from an EMBL/GenBank/DDBJ whole genome shotgun (WGS) entry which is preliminary data.</text>
</comment>
<dbReference type="PROSITE" id="PS50977">
    <property type="entry name" value="HTH_TETR_2"/>
    <property type="match status" value="1"/>
</dbReference>
<evidence type="ECO:0000256" key="2">
    <source>
        <dbReference type="PROSITE-ProRule" id="PRU00335"/>
    </source>
</evidence>
<dbReference type="RefSeq" id="WP_220198700.1">
    <property type="nucleotide sequence ID" value="NZ_BNJF01000005.1"/>
</dbReference>
<dbReference type="InterPro" id="IPR009057">
    <property type="entry name" value="Homeodomain-like_sf"/>
</dbReference>
<feature type="domain" description="HTH tetR-type" evidence="4">
    <location>
        <begin position="10"/>
        <end position="71"/>
    </location>
</feature>
<dbReference type="AlphaFoldDB" id="A0A8J3ICI1"/>
<protein>
    <recommendedName>
        <fullName evidence="4">HTH tetR-type domain-containing protein</fullName>
    </recommendedName>
</protein>
<dbReference type="InterPro" id="IPR039536">
    <property type="entry name" value="TetR_C_Proteobacteria"/>
</dbReference>
<name>A0A8J3ICI1_9CHLR</name>
<dbReference type="Proteomes" id="UP000612362">
    <property type="component" value="Unassembled WGS sequence"/>
</dbReference>
<organism evidence="5 6">
    <name type="scientific">Ktedonospora formicarum</name>
    <dbReference type="NCBI Taxonomy" id="2778364"/>
    <lineage>
        <taxon>Bacteria</taxon>
        <taxon>Bacillati</taxon>
        <taxon>Chloroflexota</taxon>
        <taxon>Ktedonobacteria</taxon>
        <taxon>Ktedonobacterales</taxon>
        <taxon>Ktedonobacteraceae</taxon>
        <taxon>Ktedonospora</taxon>
    </lineage>
</organism>
<keyword evidence="3" id="KW-0812">Transmembrane</keyword>
<dbReference type="InterPro" id="IPR001647">
    <property type="entry name" value="HTH_TetR"/>
</dbReference>
<dbReference type="InterPro" id="IPR050109">
    <property type="entry name" value="HTH-type_TetR-like_transc_reg"/>
</dbReference>
<dbReference type="SUPFAM" id="SSF48498">
    <property type="entry name" value="Tetracyclin repressor-like, C-terminal domain"/>
    <property type="match status" value="1"/>
</dbReference>
<evidence type="ECO:0000313" key="5">
    <source>
        <dbReference type="EMBL" id="GHO49594.1"/>
    </source>
</evidence>
<dbReference type="Pfam" id="PF14246">
    <property type="entry name" value="TetR_C_7"/>
    <property type="match status" value="1"/>
</dbReference>
<dbReference type="Gene3D" id="1.10.357.10">
    <property type="entry name" value="Tetracycline Repressor, domain 2"/>
    <property type="match status" value="1"/>
</dbReference>
<evidence type="ECO:0000256" key="1">
    <source>
        <dbReference type="ARBA" id="ARBA00023125"/>
    </source>
</evidence>
<dbReference type="Pfam" id="PF00440">
    <property type="entry name" value="TetR_N"/>
    <property type="match status" value="1"/>
</dbReference>
<accession>A0A8J3ICI1</accession>
<evidence type="ECO:0000313" key="6">
    <source>
        <dbReference type="Proteomes" id="UP000612362"/>
    </source>
</evidence>
<feature type="transmembrane region" description="Helical" evidence="3">
    <location>
        <begin position="163"/>
        <end position="184"/>
    </location>
</feature>
<dbReference type="PANTHER" id="PTHR30055:SF223">
    <property type="entry name" value="HTH-TYPE TRANSCRIPTIONAL REGULATOR UIDR"/>
    <property type="match status" value="1"/>
</dbReference>
<sequence>MESQLNKRAQQTRERLRAAAHRLFLQQGYLATSIEAILAEAGIASKETLYRYYANKEALFVDVLKHLTMEQPGFSEKLANLPAPHDLPSLRQGLLSLSREIVTMVTQPGYLPLVRMILAESSRFPQLGSLFFSTVTQKGLSLITGLLAAAKEQKLIADIDVEVVAYTLLGGLLTTSVLGLVFGGEGASSMVSSRADAVVEIIMRALAP</sequence>
<dbReference type="GO" id="GO:0003700">
    <property type="term" value="F:DNA-binding transcription factor activity"/>
    <property type="evidence" value="ECO:0007669"/>
    <property type="project" value="TreeGrafter"/>
</dbReference>
<dbReference type="PANTHER" id="PTHR30055">
    <property type="entry name" value="HTH-TYPE TRANSCRIPTIONAL REGULATOR RUTR"/>
    <property type="match status" value="1"/>
</dbReference>
<dbReference type="SUPFAM" id="SSF46689">
    <property type="entry name" value="Homeodomain-like"/>
    <property type="match status" value="1"/>
</dbReference>
<proteinExistence type="predicted"/>
<dbReference type="InterPro" id="IPR036271">
    <property type="entry name" value="Tet_transcr_reg_TetR-rel_C_sf"/>
</dbReference>
<dbReference type="EMBL" id="BNJF01000005">
    <property type="protein sequence ID" value="GHO49594.1"/>
    <property type="molecule type" value="Genomic_DNA"/>
</dbReference>